<dbReference type="Proteomes" id="UP000765509">
    <property type="component" value="Unassembled WGS sequence"/>
</dbReference>
<proteinExistence type="predicted"/>
<name>A0A9Q3BR56_9BASI</name>
<comment type="caution">
    <text evidence="2">The sequence shown here is derived from an EMBL/GenBank/DDBJ whole genome shotgun (WGS) entry which is preliminary data.</text>
</comment>
<accession>A0A9Q3BR56</accession>
<organism evidence="2 3">
    <name type="scientific">Austropuccinia psidii MF-1</name>
    <dbReference type="NCBI Taxonomy" id="1389203"/>
    <lineage>
        <taxon>Eukaryota</taxon>
        <taxon>Fungi</taxon>
        <taxon>Dikarya</taxon>
        <taxon>Basidiomycota</taxon>
        <taxon>Pucciniomycotina</taxon>
        <taxon>Pucciniomycetes</taxon>
        <taxon>Pucciniales</taxon>
        <taxon>Sphaerophragmiaceae</taxon>
        <taxon>Austropuccinia</taxon>
    </lineage>
</organism>
<dbReference type="AlphaFoldDB" id="A0A9Q3BR56"/>
<feature type="region of interest" description="Disordered" evidence="1">
    <location>
        <begin position="1"/>
        <end position="30"/>
    </location>
</feature>
<sequence>MHRTKPTKSPIPSLPQEQAPRQPTTGLSGTRWLEELFCGKQPKSPLLISTFDSSEVTLPPFLQPSHPNEPPIPGPSQSLELQEDVWTCEPEPEVAATQSTEEPFGKPPLYSLTLTSFSSPLL</sequence>
<reference evidence="2" key="1">
    <citation type="submission" date="2021-03" db="EMBL/GenBank/DDBJ databases">
        <title>Draft genome sequence of rust myrtle Austropuccinia psidii MF-1, a brazilian biotype.</title>
        <authorList>
            <person name="Quecine M.C."/>
            <person name="Pachon D.M.R."/>
            <person name="Bonatelli M.L."/>
            <person name="Correr F.H."/>
            <person name="Franceschini L.M."/>
            <person name="Leite T.F."/>
            <person name="Margarido G.R.A."/>
            <person name="Almeida C.A."/>
            <person name="Ferrarezi J.A."/>
            <person name="Labate C.A."/>
        </authorList>
    </citation>
    <scope>NUCLEOTIDE SEQUENCE</scope>
    <source>
        <strain evidence="2">MF-1</strain>
    </source>
</reference>
<gene>
    <name evidence="2" type="ORF">O181_009657</name>
</gene>
<evidence type="ECO:0000313" key="3">
    <source>
        <dbReference type="Proteomes" id="UP000765509"/>
    </source>
</evidence>
<keyword evidence="3" id="KW-1185">Reference proteome</keyword>
<dbReference type="EMBL" id="AVOT02002318">
    <property type="protein sequence ID" value="MBW0469942.1"/>
    <property type="molecule type" value="Genomic_DNA"/>
</dbReference>
<protein>
    <submittedName>
        <fullName evidence="2">Uncharacterized protein</fullName>
    </submittedName>
</protein>
<feature type="compositionally biased region" description="Polar residues" evidence="1">
    <location>
        <begin position="15"/>
        <end position="28"/>
    </location>
</feature>
<evidence type="ECO:0000256" key="1">
    <source>
        <dbReference type="SAM" id="MobiDB-lite"/>
    </source>
</evidence>
<evidence type="ECO:0000313" key="2">
    <source>
        <dbReference type="EMBL" id="MBW0469942.1"/>
    </source>
</evidence>